<dbReference type="AlphaFoldDB" id="A0AAV2AIC9"/>
<proteinExistence type="predicted"/>
<comment type="caution">
    <text evidence="1">The sequence shown here is derived from an EMBL/GenBank/DDBJ whole genome shotgun (WGS) entry which is preliminary data.</text>
</comment>
<protein>
    <submittedName>
        <fullName evidence="1">Uncharacterized protein</fullName>
    </submittedName>
</protein>
<accession>A0AAV2AIC9</accession>
<sequence length="197" mass="21760">MKSSALAGTLGGVQGGSACVLTPCRVRNIGEFFFKRTYGDMSLMWQEDGLAKFLAVIRSSLLGKMRCHGEHSGVRWNYKYASRHTCMRQENSSMIDSTLYDNSLETITSNTGTMDIDNSPESGIEVACLLGVLSENTEPHRCFAIVIKPLAVPLKVLQKDNLPPVAVFRTGVRSDRPCFKTLGGLKIYVTYIAMLNR</sequence>
<name>A0AAV2AIC9_9ARAC</name>
<gene>
    <name evidence="1" type="ORF">LARSCL_LOCUS12794</name>
</gene>
<evidence type="ECO:0000313" key="1">
    <source>
        <dbReference type="EMBL" id="CAL1283748.1"/>
    </source>
</evidence>
<organism evidence="1 2">
    <name type="scientific">Larinioides sclopetarius</name>
    <dbReference type="NCBI Taxonomy" id="280406"/>
    <lineage>
        <taxon>Eukaryota</taxon>
        <taxon>Metazoa</taxon>
        <taxon>Ecdysozoa</taxon>
        <taxon>Arthropoda</taxon>
        <taxon>Chelicerata</taxon>
        <taxon>Arachnida</taxon>
        <taxon>Araneae</taxon>
        <taxon>Araneomorphae</taxon>
        <taxon>Entelegynae</taxon>
        <taxon>Araneoidea</taxon>
        <taxon>Araneidae</taxon>
        <taxon>Larinioides</taxon>
    </lineage>
</organism>
<reference evidence="1 2" key="1">
    <citation type="submission" date="2024-04" db="EMBL/GenBank/DDBJ databases">
        <authorList>
            <person name="Rising A."/>
            <person name="Reimegard J."/>
            <person name="Sonavane S."/>
            <person name="Akerstrom W."/>
            <person name="Nylinder S."/>
            <person name="Hedman E."/>
            <person name="Kallberg Y."/>
        </authorList>
    </citation>
    <scope>NUCLEOTIDE SEQUENCE [LARGE SCALE GENOMIC DNA]</scope>
</reference>
<dbReference type="Proteomes" id="UP001497382">
    <property type="component" value="Unassembled WGS sequence"/>
</dbReference>
<keyword evidence="2" id="KW-1185">Reference proteome</keyword>
<dbReference type="PROSITE" id="PS51257">
    <property type="entry name" value="PROKAR_LIPOPROTEIN"/>
    <property type="match status" value="1"/>
</dbReference>
<dbReference type="EMBL" id="CAXIEN010000171">
    <property type="protein sequence ID" value="CAL1283748.1"/>
    <property type="molecule type" value="Genomic_DNA"/>
</dbReference>
<evidence type="ECO:0000313" key="2">
    <source>
        <dbReference type="Proteomes" id="UP001497382"/>
    </source>
</evidence>